<dbReference type="GO" id="GO:0046872">
    <property type="term" value="F:metal ion binding"/>
    <property type="evidence" value="ECO:0007669"/>
    <property type="project" value="UniProtKB-KW"/>
</dbReference>
<comment type="cofactor">
    <cofactor evidence="1">
        <name>[4Fe-4S] cluster</name>
        <dbReference type="ChEBI" id="CHEBI:49883"/>
    </cofactor>
</comment>
<proteinExistence type="inferred from homology"/>
<dbReference type="PANTHER" id="PTHR30352:SF13">
    <property type="entry name" value="GLYCYL-RADICAL ENZYME ACTIVATING ENZYME YJJW-RELATED"/>
    <property type="match status" value="1"/>
</dbReference>
<dbReference type="SFLD" id="SFLDS00029">
    <property type="entry name" value="Radical_SAM"/>
    <property type="match status" value="1"/>
</dbReference>
<dbReference type="Pfam" id="PF04055">
    <property type="entry name" value="Radical_SAM"/>
    <property type="match status" value="1"/>
</dbReference>
<keyword evidence="6" id="KW-0560">Oxidoreductase</keyword>
<keyword evidence="7" id="KW-0408">Iron</keyword>
<dbReference type="AlphaFoldDB" id="A0AAU8HW20"/>
<dbReference type="InterPro" id="IPR001989">
    <property type="entry name" value="Radical_activat_CS"/>
</dbReference>
<dbReference type="RefSeq" id="WP_353894134.1">
    <property type="nucleotide sequence ID" value="NZ_CP159485.1"/>
</dbReference>
<evidence type="ECO:0000256" key="8">
    <source>
        <dbReference type="ARBA" id="ARBA00023014"/>
    </source>
</evidence>
<evidence type="ECO:0000259" key="9">
    <source>
        <dbReference type="PROSITE" id="PS51918"/>
    </source>
</evidence>
<keyword evidence="5" id="KW-0479">Metal-binding</keyword>
<evidence type="ECO:0000256" key="3">
    <source>
        <dbReference type="ARBA" id="ARBA00022485"/>
    </source>
</evidence>
<evidence type="ECO:0000256" key="6">
    <source>
        <dbReference type="ARBA" id="ARBA00023002"/>
    </source>
</evidence>
<dbReference type="InterPro" id="IPR013785">
    <property type="entry name" value="Aldolase_TIM"/>
</dbReference>
<evidence type="ECO:0000256" key="5">
    <source>
        <dbReference type="ARBA" id="ARBA00022723"/>
    </source>
</evidence>
<feature type="domain" description="Radical SAM core" evidence="9">
    <location>
        <begin position="15"/>
        <end position="234"/>
    </location>
</feature>
<dbReference type="InterPro" id="IPR007197">
    <property type="entry name" value="rSAM"/>
</dbReference>
<name>A0AAU8HW20_9FIRM</name>
<reference evidence="10" key="2">
    <citation type="submission" date="2024-06" db="EMBL/GenBank/DDBJ databases">
        <authorList>
            <person name="Petrova K.O."/>
            <person name="Toshchakov S.V."/>
            <person name="Boltjanskaja Y.V."/>
            <person name="Kevbrin V.V."/>
        </authorList>
    </citation>
    <scope>NUCLEOTIDE SEQUENCE</scope>
    <source>
        <strain evidence="10">Z-710</strain>
    </source>
</reference>
<dbReference type="PANTHER" id="PTHR30352">
    <property type="entry name" value="PYRUVATE FORMATE-LYASE-ACTIVATING ENZYME"/>
    <property type="match status" value="1"/>
</dbReference>
<keyword evidence="8" id="KW-0411">Iron-sulfur</keyword>
<dbReference type="GO" id="GO:0051539">
    <property type="term" value="F:4 iron, 4 sulfur cluster binding"/>
    <property type="evidence" value="ECO:0007669"/>
    <property type="project" value="UniProtKB-KW"/>
</dbReference>
<dbReference type="EMBL" id="CP159485">
    <property type="protein sequence ID" value="XCI29586.1"/>
    <property type="molecule type" value="Genomic_DNA"/>
</dbReference>
<organism evidence="10">
    <name type="scientific">Proteinivorax hydrogeniformans</name>
    <dbReference type="NCBI Taxonomy" id="1826727"/>
    <lineage>
        <taxon>Bacteria</taxon>
        <taxon>Bacillati</taxon>
        <taxon>Bacillota</taxon>
        <taxon>Clostridia</taxon>
        <taxon>Eubacteriales</taxon>
        <taxon>Proteinivoracaceae</taxon>
        <taxon>Proteinivorax</taxon>
    </lineage>
</organism>
<keyword evidence="3" id="KW-0004">4Fe-4S</keyword>
<dbReference type="Gene3D" id="3.20.20.70">
    <property type="entry name" value="Aldolase class I"/>
    <property type="match status" value="1"/>
</dbReference>
<evidence type="ECO:0000256" key="2">
    <source>
        <dbReference type="ARBA" id="ARBA00009777"/>
    </source>
</evidence>
<dbReference type="InterPro" id="IPR034457">
    <property type="entry name" value="Organic_radical-activating"/>
</dbReference>
<accession>A0AAU8HW20</accession>
<evidence type="ECO:0000256" key="7">
    <source>
        <dbReference type="ARBA" id="ARBA00023004"/>
    </source>
</evidence>
<dbReference type="SUPFAM" id="SSF102114">
    <property type="entry name" value="Radical SAM enzymes"/>
    <property type="match status" value="1"/>
</dbReference>
<sequence length="241" mass="27304">MNSLYVNKIIDFSFVDGPGNRLAIFLQGCNLNCGYCHNPETIPDAKVNSYTVQQLYDYIAKRKDFITGITVSGGECTLQWQALIELFSLLKRETALTIFIDSNGNIDSEGLSYLLPLTDAFMLDIKAIDDDVHHQITKTSNEVILETVRAVHKQNKLYELRYVLIPGINDSVDDLKKLANFVLSLGDHPPLVLIPYRNHGVKGHFKSIPSMEKKQYNYAKETLSSQGLKKIIEKNNFFTKK</sequence>
<comment type="similarity">
    <text evidence="2">Belongs to the organic radical-activating enzymes family.</text>
</comment>
<dbReference type="InterPro" id="IPR058240">
    <property type="entry name" value="rSAM_sf"/>
</dbReference>
<dbReference type="SFLD" id="SFLDG01066">
    <property type="entry name" value="organic_radical-activating_enz"/>
    <property type="match status" value="1"/>
</dbReference>
<evidence type="ECO:0000256" key="1">
    <source>
        <dbReference type="ARBA" id="ARBA00001966"/>
    </source>
</evidence>
<evidence type="ECO:0000256" key="4">
    <source>
        <dbReference type="ARBA" id="ARBA00022691"/>
    </source>
</evidence>
<protein>
    <submittedName>
        <fullName evidence="10">Radical SAM protein</fullName>
    </submittedName>
</protein>
<reference evidence="10" key="1">
    <citation type="journal article" date="2018" name="Antonie Van Leeuwenhoek">
        <title>Proteinivorax hydrogeniformans sp. nov., an anaerobic, haloalkaliphilic bacterium fermenting proteinaceous compounds with high hydrogen production.</title>
        <authorList>
            <person name="Boltyanskaya Y."/>
            <person name="Detkova E."/>
            <person name="Pimenov N."/>
            <person name="Kevbrin V."/>
        </authorList>
    </citation>
    <scope>NUCLEOTIDE SEQUENCE</scope>
    <source>
        <strain evidence="10">Z-710</strain>
    </source>
</reference>
<dbReference type="PROSITE" id="PS01087">
    <property type="entry name" value="RADICAL_ACTIVATING"/>
    <property type="match status" value="1"/>
</dbReference>
<dbReference type="PROSITE" id="PS51918">
    <property type="entry name" value="RADICAL_SAM"/>
    <property type="match status" value="1"/>
</dbReference>
<keyword evidence="4" id="KW-0949">S-adenosyl-L-methionine</keyword>
<gene>
    <name evidence="10" type="ORF">PRVXH_000911</name>
</gene>
<evidence type="ECO:0000313" key="10">
    <source>
        <dbReference type="EMBL" id="XCI29586.1"/>
    </source>
</evidence>
<dbReference type="CDD" id="cd01335">
    <property type="entry name" value="Radical_SAM"/>
    <property type="match status" value="1"/>
</dbReference>
<dbReference type="GO" id="GO:0016491">
    <property type="term" value="F:oxidoreductase activity"/>
    <property type="evidence" value="ECO:0007669"/>
    <property type="project" value="UniProtKB-KW"/>
</dbReference>